<evidence type="ECO:0000256" key="5">
    <source>
        <dbReference type="ARBA" id="ARBA00022679"/>
    </source>
</evidence>
<gene>
    <name evidence="13" type="ORF">HYG86_15970</name>
</gene>
<keyword evidence="14" id="KW-1185">Reference proteome</keyword>
<dbReference type="GO" id="GO:0016114">
    <property type="term" value="P:terpenoid biosynthetic process"/>
    <property type="evidence" value="ECO:0007669"/>
    <property type="project" value="UniProtKB-ARBA"/>
</dbReference>
<evidence type="ECO:0000256" key="11">
    <source>
        <dbReference type="ARBA" id="ARBA00049399"/>
    </source>
</evidence>
<dbReference type="PROSITE" id="PS00444">
    <property type="entry name" value="POLYPRENYL_SYNTHASE_2"/>
    <property type="match status" value="1"/>
</dbReference>
<name>A0A7G9WBU9_ALKCA</name>
<dbReference type="EMBL" id="CP058559">
    <property type="protein sequence ID" value="QNO16161.1"/>
    <property type="molecule type" value="Genomic_DNA"/>
</dbReference>
<evidence type="ECO:0000256" key="7">
    <source>
        <dbReference type="ARBA" id="ARBA00022842"/>
    </source>
</evidence>
<comment type="cofactor">
    <cofactor evidence="1">
        <name>Mg(2+)</name>
        <dbReference type="ChEBI" id="CHEBI:18420"/>
    </cofactor>
</comment>
<dbReference type="InterPro" id="IPR033749">
    <property type="entry name" value="Polyprenyl_synt_CS"/>
</dbReference>
<dbReference type="RefSeq" id="WP_213166555.1">
    <property type="nucleotide sequence ID" value="NZ_CP058559.1"/>
</dbReference>
<dbReference type="Proteomes" id="UP000516160">
    <property type="component" value="Chromosome"/>
</dbReference>
<reference evidence="13 14" key="1">
    <citation type="submission" date="2020-07" db="EMBL/GenBank/DDBJ databases">
        <title>Alkalicella. sp. LB2 genome.</title>
        <authorList>
            <person name="Postec A."/>
            <person name="Quemeneur M."/>
        </authorList>
    </citation>
    <scope>NUCLEOTIDE SEQUENCE [LARGE SCALE GENOMIC DNA]</scope>
    <source>
        <strain evidence="13 14">LB2</strain>
    </source>
</reference>
<evidence type="ECO:0000256" key="4">
    <source>
        <dbReference type="ARBA" id="ARBA00015100"/>
    </source>
</evidence>
<organism evidence="13 14">
    <name type="scientific">Alkalicella caledoniensis</name>
    <dbReference type="NCBI Taxonomy" id="2731377"/>
    <lineage>
        <taxon>Bacteria</taxon>
        <taxon>Bacillati</taxon>
        <taxon>Bacillota</taxon>
        <taxon>Clostridia</taxon>
        <taxon>Eubacteriales</taxon>
        <taxon>Proteinivoracaceae</taxon>
        <taxon>Alkalicella</taxon>
    </lineage>
</organism>
<evidence type="ECO:0000256" key="6">
    <source>
        <dbReference type="ARBA" id="ARBA00022723"/>
    </source>
</evidence>
<evidence type="ECO:0000256" key="12">
    <source>
        <dbReference type="RuleBase" id="RU004466"/>
    </source>
</evidence>
<dbReference type="InterPro" id="IPR008949">
    <property type="entry name" value="Isoprenoid_synthase_dom_sf"/>
</dbReference>
<dbReference type="PANTHER" id="PTHR43281:SF1">
    <property type="entry name" value="FARNESYL DIPHOSPHATE SYNTHASE"/>
    <property type="match status" value="1"/>
</dbReference>
<dbReference type="GO" id="GO:0005737">
    <property type="term" value="C:cytoplasm"/>
    <property type="evidence" value="ECO:0007669"/>
    <property type="project" value="UniProtKB-ARBA"/>
</dbReference>
<dbReference type="InterPro" id="IPR053378">
    <property type="entry name" value="Prenyl_diphosphate_synthase"/>
</dbReference>
<dbReference type="SFLD" id="SFLDS00005">
    <property type="entry name" value="Isoprenoid_Synthase_Type_I"/>
    <property type="match status" value="1"/>
</dbReference>
<evidence type="ECO:0000256" key="8">
    <source>
        <dbReference type="ARBA" id="ARBA00023229"/>
    </source>
</evidence>
<dbReference type="Gene3D" id="1.10.600.10">
    <property type="entry name" value="Farnesyl Diphosphate Synthase"/>
    <property type="match status" value="1"/>
</dbReference>
<protein>
    <recommendedName>
        <fullName evidence="4">Farnesyl diphosphate synthase</fullName>
        <ecNumber evidence="3">2.5.1.10</ecNumber>
    </recommendedName>
    <alternativeName>
        <fullName evidence="10">(2E,6E)-farnesyl diphosphate synthase</fullName>
    </alternativeName>
    <alternativeName>
        <fullName evidence="9">Geranyltranstransferase</fullName>
    </alternativeName>
</protein>
<dbReference type="CDD" id="cd00685">
    <property type="entry name" value="Trans_IPPS_HT"/>
    <property type="match status" value="1"/>
</dbReference>
<evidence type="ECO:0000256" key="3">
    <source>
        <dbReference type="ARBA" id="ARBA00012439"/>
    </source>
</evidence>
<dbReference type="SUPFAM" id="SSF48576">
    <property type="entry name" value="Terpenoid synthases"/>
    <property type="match status" value="1"/>
</dbReference>
<proteinExistence type="inferred from homology"/>
<dbReference type="GO" id="GO:0046872">
    <property type="term" value="F:metal ion binding"/>
    <property type="evidence" value="ECO:0007669"/>
    <property type="project" value="UniProtKB-KW"/>
</dbReference>
<dbReference type="NCBIfam" id="NF045485">
    <property type="entry name" value="FPPsyn"/>
    <property type="match status" value="1"/>
</dbReference>
<evidence type="ECO:0000313" key="13">
    <source>
        <dbReference type="EMBL" id="QNO16161.1"/>
    </source>
</evidence>
<evidence type="ECO:0000256" key="10">
    <source>
        <dbReference type="ARBA" id="ARBA00032873"/>
    </source>
</evidence>
<dbReference type="FunFam" id="1.10.600.10:FF:000001">
    <property type="entry name" value="Geranylgeranyl diphosphate synthase"/>
    <property type="match status" value="1"/>
</dbReference>
<keyword evidence="8" id="KW-0414">Isoprene biosynthesis</keyword>
<evidence type="ECO:0000256" key="9">
    <source>
        <dbReference type="ARBA" id="ARBA00032380"/>
    </source>
</evidence>
<evidence type="ECO:0000256" key="2">
    <source>
        <dbReference type="ARBA" id="ARBA00006706"/>
    </source>
</evidence>
<dbReference type="PANTHER" id="PTHR43281">
    <property type="entry name" value="FARNESYL DIPHOSPHATE SYNTHASE"/>
    <property type="match status" value="1"/>
</dbReference>
<keyword evidence="5 12" id="KW-0808">Transferase</keyword>
<sequence>MLKEELVLKDKLQEYKNIVDENLLKFIPDEAPKTLVKSMEYSLSAGGKRIRPILLLMVCDEYSIPRDISLPIAVSIEYIHTYSLIHDDLPAMDDDDYRRGKLTNHKVFGEAMAILAGDGLLTHAFSIVASIDSLDPNKKNKIIKLLSDFSGPSGMIKGQVLDMENEGKIVTEDKLIEIHNNKTGKLLLAPLLIASVLCDFTQKQLNGIKGYGKCLGLTFQITDDILDFCGKFEETGKPIGSDEQNNKATYVTIYGLNKARELALKYASQGSKYLEESQLVIPYLNKIINYLVDRKG</sequence>
<keyword evidence="6" id="KW-0479">Metal-binding</keyword>
<comment type="catalytic activity">
    <reaction evidence="11">
        <text>isopentenyl diphosphate + (2E)-geranyl diphosphate = (2E,6E)-farnesyl diphosphate + diphosphate</text>
        <dbReference type="Rhea" id="RHEA:19361"/>
        <dbReference type="ChEBI" id="CHEBI:33019"/>
        <dbReference type="ChEBI" id="CHEBI:58057"/>
        <dbReference type="ChEBI" id="CHEBI:128769"/>
        <dbReference type="ChEBI" id="CHEBI:175763"/>
        <dbReference type="EC" id="2.5.1.10"/>
    </reaction>
</comment>
<dbReference type="SFLD" id="SFLDG01017">
    <property type="entry name" value="Polyprenyl_Transferase_Like"/>
    <property type="match status" value="1"/>
</dbReference>
<dbReference type="Pfam" id="PF00348">
    <property type="entry name" value="polyprenyl_synt"/>
    <property type="match status" value="1"/>
</dbReference>
<evidence type="ECO:0000313" key="14">
    <source>
        <dbReference type="Proteomes" id="UP000516160"/>
    </source>
</evidence>
<dbReference type="EC" id="2.5.1.10" evidence="3"/>
<comment type="similarity">
    <text evidence="2 12">Belongs to the FPP/GGPP synthase family.</text>
</comment>
<keyword evidence="7" id="KW-0460">Magnesium</keyword>
<dbReference type="KEGG" id="acae:HYG86_15970"/>
<dbReference type="GO" id="GO:0004337">
    <property type="term" value="F:(2E,6E)-farnesyl diphosphate synthase activity"/>
    <property type="evidence" value="ECO:0007669"/>
    <property type="project" value="UniProtKB-EC"/>
</dbReference>
<dbReference type="PROSITE" id="PS00723">
    <property type="entry name" value="POLYPRENYL_SYNTHASE_1"/>
    <property type="match status" value="1"/>
</dbReference>
<evidence type="ECO:0000256" key="1">
    <source>
        <dbReference type="ARBA" id="ARBA00001946"/>
    </source>
</evidence>
<dbReference type="AlphaFoldDB" id="A0A7G9WBU9"/>
<accession>A0A7G9WBU9</accession>
<dbReference type="InterPro" id="IPR000092">
    <property type="entry name" value="Polyprenyl_synt"/>
</dbReference>